<dbReference type="Gene3D" id="3.40.50.300">
    <property type="entry name" value="P-loop containing nucleotide triphosphate hydrolases"/>
    <property type="match status" value="1"/>
</dbReference>
<dbReference type="InterPro" id="IPR036770">
    <property type="entry name" value="Ankyrin_rpt-contain_sf"/>
</dbReference>
<keyword evidence="7" id="KW-1185">Reference proteome</keyword>
<feature type="repeat" description="ANK" evidence="3">
    <location>
        <begin position="1017"/>
        <end position="1051"/>
    </location>
</feature>
<dbReference type="STRING" id="1835702.A0A1F5LYT1"/>
<dbReference type="Gene3D" id="1.25.40.20">
    <property type="entry name" value="Ankyrin repeat-containing domain"/>
    <property type="match status" value="4"/>
</dbReference>
<protein>
    <submittedName>
        <fullName evidence="6">Uncharacterized protein</fullName>
    </submittedName>
</protein>
<feature type="repeat" description="ANK" evidence="3">
    <location>
        <begin position="736"/>
        <end position="769"/>
    </location>
</feature>
<keyword evidence="1" id="KW-0677">Repeat</keyword>
<dbReference type="SUPFAM" id="SSF48403">
    <property type="entry name" value="Ankyrin repeat"/>
    <property type="match status" value="2"/>
</dbReference>
<dbReference type="InterPro" id="IPR027417">
    <property type="entry name" value="P-loop_NTPase"/>
</dbReference>
<feature type="repeat" description="ANK" evidence="3">
    <location>
        <begin position="1052"/>
        <end position="1084"/>
    </location>
</feature>
<dbReference type="PANTHER" id="PTHR24198:SF165">
    <property type="entry name" value="ANKYRIN REPEAT-CONTAINING PROTEIN-RELATED"/>
    <property type="match status" value="1"/>
</dbReference>
<feature type="domain" description="Nephrocystin 3-like N-terminal" evidence="5">
    <location>
        <begin position="189"/>
        <end position="347"/>
    </location>
</feature>
<dbReference type="AlphaFoldDB" id="A0A1F5LYT1"/>
<dbReference type="PROSITE" id="PS50297">
    <property type="entry name" value="ANK_REP_REGION"/>
    <property type="match status" value="8"/>
</dbReference>
<evidence type="ECO:0000313" key="7">
    <source>
        <dbReference type="Proteomes" id="UP000177622"/>
    </source>
</evidence>
<feature type="repeat" description="ANK" evidence="3">
    <location>
        <begin position="837"/>
        <end position="869"/>
    </location>
</feature>
<dbReference type="Pfam" id="PF22939">
    <property type="entry name" value="WHD_GPIID"/>
    <property type="match status" value="1"/>
</dbReference>
<dbReference type="Pfam" id="PF24883">
    <property type="entry name" value="NPHP3_N"/>
    <property type="match status" value="1"/>
</dbReference>
<reference evidence="6 7" key="1">
    <citation type="journal article" date="2016" name="Sci. Rep.">
        <title>Penicillium arizonense, a new, genome sequenced fungal species, reveals a high chemical diversity in secreted metabolites.</title>
        <authorList>
            <person name="Grijseels S."/>
            <person name="Nielsen J.C."/>
            <person name="Randelovic M."/>
            <person name="Nielsen J."/>
            <person name="Nielsen K.F."/>
            <person name="Workman M."/>
            <person name="Frisvad J.C."/>
        </authorList>
    </citation>
    <scope>NUCLEOTIDE SEQUENCE [LARGE SCALE GENOMIC DNA]</scope>
    <source>
        <strain evidence="6 7">CBS 141311</strain>
    </source>
</reference>
<feature type="repeat" description="ANK" evidence="3">
    <location>
        <begin position="670"/>
        <end position="702"/>
    </location>
</feature>
<feature type="domain" description="GPI inositol-deacylase winged helix" evidence="4">
    <location>
        <begin position="445"/>
        <end position="528"/>
    </location>
</feature>
<dbReference type="PANTHER" id="PTHR24198">
    <property type="entry name" value="ANKYRIN REPEAT AND PROTEIN KINASE DOMAIN-CONTAINING PROTEIN"/>
    <property type="match status" value="1"/>
</dbReference>
<sequence length="1181" mass="129871">MVDGPVIRGRLTRVSRSIRAVMRCLGGNRESQDGAQRAMLLLCELLDLLSRLQDQLNWVEDKWVVDPSRLRNLDEVLRSFESTIGSIEVYFQPGGITARSFRKRLLESTFIPRLEQFKVMMLLSMQPESREKAKVEDKLRNVLRRFHEMDHNAIRASTPDANEFHTTTSQIATKSFMRLADLCNKRLKGTCEWIFDNDTYTNWLFGCSRTLYCVGPAGAGKTFLASTIIDNLQKTFTSADVAVIFIFGHDEAEEETSSVGFLDKILAQLVYRKRVPSHTTACLYKSKSFAEGNVSAKTYQDAIRAEVNRFSRVMFVIDGIDMNVEKDRIINRLQKLPDHAQLLITSREAKYGSKDEHLSALATPGDLETYVCGRIHQDEGLTAMLDQYAPELKVAVIQQVARKSLGLFLLARLNMDLLSRCQDGNLLQRSLFHLPENLNDAYGESMTRIVSQNPFASRCLYWTLYAQRPLTVSELNFAASYEVNGNSASKEPSSTEHSMLYEAAGLLTIDAMSGTVHLVHKTAKEYLSGPAARVFFPTAKVNIADVCLTIITPDDVIDDCYVSKEAISRKPRGKLLNYATTYWGHHAREVGEDEQATQVLIRAFLNKLSWRRPPGTSSCALGLEMPKQLGLGKYFSDWASLHVLAYFGIIGKARRLIEQGADLNDCDNQLGVTALHCAVYRGNEEMVDLLLASKANINAISKDGKTVLHIAGEQGHRKLVKLLLHRGANSRTASKEGATALQLAVGTTHDEATVPLLIKSRFDMDVQNTVTGNTALHLAVELKRPRILAFLLEKGASMNILNRDGMTALQLACKTDNCEAASLLLERGTQLETRSSYGMTALHIAALENNWVAFDMLVIGGADINAWDSEGESLLHKQARDPSAISVAAHLLAQGANLEACNSQGYTPLQCAAVAGNKAMFLFLADQGARLDVQTAKGETLLHITPPLNQDCLDILESLFECNFSANATTCSGLTPLHHLVINDFNLSDHSTEHTASFISLLLSHGANINAPVASCNAETALHLAVIAKVPRESLVSLLIKSGASLDSRTSDGKTPLHLAAERGRHHIFQILLDAGADPSIQDFVETPTNDKLTDGGLTALDLARKNPISVLWFDDSGKLQSPPPPPTQQRRSLATTIDELDTESEIGEIGGSTLVGEDSSIWGSRASTTSVELPSIFSSC</sequence>
<comment type="caution">
    <text evidence="6">The sequence shown here is derived from an EMBL/GenBank/DDBJ whole genome shotgun (WGS) entry which is preliminary data.</text>
</comment>
<evidence type="ECO:0000259" key="4">
    <source>
        <dbReference type="Pfam" id="PF22939"/>
    </source>
</evidence>
<evidence type="ECO:0000256" key="1">
    <source>
        <dbReference type="ARBA" id="ARBA00022737"/>
    </source>
</evidence>
<feature type="repeat" description="ANK" evidence="3">
    <location>
        <begin position="771"/>
        <end position="803"/>
    </location>
</feature>
<dbReference type="InterPro" id="IPR056884">
    <property type="entry name" value="NPHP3-like_N"/>
</dbReference>
<dbReference type="GeneID" id="34571856"/>
<proteinExistence type="predicted"/>
<dbReference type="SMART" id="SM00248">
    <property type="entry name" value="ANK"/>
    <property type="match status" value="12"/>
</dbReference>
<dbReference type="PRINTS" id="PR01415">
    <property type="entry name" value="ANKYRIN"/>
</dbReference>
<gene>
    <name evidence="6" type="ORF">PENARI_c001G12521</name>
</gene>
<feature type="repeat" description="ANK" evidence="3">
    <location>
        <begin position="904"/>
        <end position="936"/>
    </location>
</feature>
<name>A0A1F5LYT1_PENAI</name>
<dbReference type="RefSeq" id="XP_022493701.1">
    <property type="nucleotide sequence ID" value="XM_022627122.1"/>
</dbReference>
<dbReference type="PROSITE" id="PS50088">
    <property type="entry name" value="ANK_REPEAT"/>
    <property type="match status" value="9"/>
</dbReference>
<dbReference type="EMBL" id="LXJU01000001">
    <property type="protein sequence ID" value="OGE58278.1"/>
    <property type="molecule type" value="Genomic_DNA"/>
</dbReference>
<feature type="repeat" description="ANK" evidence="3">
    <location>
        <begin position="804"/>
        <end position="836"/>
    </location>
</feature>
<dbReference type="OrthoDB" id="1577640at2759"/>
<dbReference type="InterPro" id="IPR002110">
    <property type="entry name" value="Ankyrin_rpt"/>
</dbReference>
<accession>A0A1F5LYT1</accession>
<evidence type="ECO:0000259" key="5">
    <source>
        <dbReference type="Pfam" id="PF24883"/>
    </source>
</evidence>
<feature type="repeat" description="ANK" evidence="3">
    <location>
        <begin position="703"/>
        <end position="735"/>
    </location>
</feature>
<dbReference type="InterPro" id="IPR054471">
    <property type="entry name" value="GPIID_WHD"/>
</dbReference>
<dbReference type="Proteomes" id="UP000177622">
    <property type="component" value="Unassembled WGS sequence"/>
</dbReference>
<dbReference type="SUPFAM" id="SSF52540">
    <property type="entry name" value="P-loop containing nucleoside triphosphate hydrolases"/>
    <property type="match status" value="1"/>
</dbReference>
<evidence type="ECO:0000256" key="2">
    <source>
        <dbReference type="ARBA" id="ARBA00023043"/>
    </source>
</evidence>
<dbReference type="Pfam" id="PF12796">
    <property type="entry name" value="Ank_2"/>
    <property type="match status" value="3"/>
</dbReference>
<organism evidence="6 7">
    <name type="scientific">Penicillium arizonense</name>
    <dbReference type="NCBI Taxonomy" id="1835702"/>
    <lineage>
        <taxon>Eukaryota</taxon>
        <taxon>Fungi</taxon>
        <taxon>Dikarya</taxon>
        <taxon>Ascomycota</taxon>
        <taxon>Pezizomycotina</taxon>
        <taxon>Eurotiomycetes</taxon>
        <taxon>Eurotiomycetidae</taxon>
        <taxon>Eurotiales</taxon>
        <taxon>Aspergillaceae</taxon>
        <taxon>Penicillium</taxon>
    </lineage>
</organism>
<evidence type="ECO:0000256" key="3">
    <source>
        <dbReference type="PROSITE-ProRule" id="PRU00023"/>
    </source>
</evidence>
<keyword evidence="2 3" id="KW-0040">ANK repeat</keyword>
<evidence type="ECO:0000313" key="6">
    <source>
        <dbReference type="EMBL" id="OGE58278.1"/>
    </source>
</evidence>